<dbReference type="InterPro" id="IPR002173">
    <property type="entry name" value="Carboh/pur_kinase_PfkB_CS"/>
</dbReference>
<feature type="binding site" evidence="12">
    <location>
        <position position="287"/>
    </location>
    <ligand>
        <name>K(+)</name>
        <dbReference type="ChEBI" id="CHEBI:29103"/>
    </ligand>
</feature>
<evidence type="ECO:0000256" key="2">
    <source>
        <dbReference type="ARBA" id="ARBA00012035"/>
    </source>
</evidence>
<keyword evidence="8 12" id="KW-0067">ATP-binding</keyword>
<dbReference type="InterPro" id="IPR002139">
    <property type="entry name" value="Ribo/fructo_kinase"/>
</dbReference>
<gene>
    <name evidence="12 14" type="primary">rbsK</name>
    <name evidence="14" type="ORF">OB236_02780</name>
</gene>
<comment type="similarity">
    <text evidence="1">Belongs to the carbohydrate kinase pfkB family.</text>
</comment>
<dbReference type="SUPFAM" id="SSF53613">
    <property type="entry name" value="Ribokinase-like"/>
    <property type="match status" value="1"/>
</dbReference>
<comment type="catalytic activity">
    <reaction evidence="12">
        <text>D-ribose + ATP = D-ribose 5-phosphate + ADP + H(+)</text>
        <dbReference type="Rhea" id="RHEA:13697"/>
        <dbReference type="ChEBI" id="CHEBI:15378"/>
        <dbReference type="ChEBI" id="CHEBI:30616"/>
        <dbReference type="ChEBI" id="CHEBI:47013"/>
        <dbReference type="ChEBI" id="CHEBI:78346"/>
        <dbReference type="ChEBI" id="CHEBI:456216"/>
        <dbReference type="EC" id="2.7.1.15"/>
    </reaction>
</comment>
<keyword evidence="4 12" id="KW-0808">Transferase</keyword>
<keyword evidence="15" id="KW-1185">Reference proteome</keyword>
<keyword evidence="9 12" id="KW-0460">Magnesium</keyword>
<sequence>MKPAIVVVGSLNMDIVINVDHMPKEGQTLIGTGLTEIPGGKGANQAVAIGKLQAPVSMIGKVGADPYGTSLLNSLTASNVNTEHIVTSAEKSGVAVVTVDQSGSNHIIVIPGANFDITEQDIELQRQAIEQCEIVVLQLEVPMEVVKYTLQLAKQLGKTTILNPAPAKPLDDELLSYVDILIPNEHELADICGIELVDDQSLQAATQALLAKGVQSLIVTLGEKGCCYADHQTFKMFPAHKVKALDTTAAGDSFIGGFAASYVSNPNMDEAIRQAQIVAAITVTRAGAQSSLPTLAEVQQFARE</sequence>
<feature type="binding site" evidence="12">
    <location>
        <begin position="40"/>
        <end position="44"/>
    </location>
    <ligand>
        <name>substrate</name>
    </ligand>
</feature>
<feature type="binding site" evidence="12">
    <location>
        <position position="184"/>
    </location>
    <ligand>
        <name>ATP</name>
        <dbReference type="ChEBI" id="CHEBI:30616"/>
    </ligand>
</feature>
<comment type="subcellular location">
    <subcellularLocation>
        <location evidence="12">Cytoplasm</location>
    </subcellularLocation>
</comment>
<dbReference type="PROSITE" id="PS00584">
    <property type="entry name" value="PFKB_KINASES_2"/>
    <property type="match status" value="1"/>
</dbReference>
<dbReference type="GO" id="GO:0004747">
    <property type="term" value="F:ribokinase activity"/>
    <property type="evidence" value="ECO:0007669"/>
    <property type="project" value="UniProtKB-EC"/>
</dbReference>
<accession>A0ABT2UA38</accession>
<evidence type="ECO:0000256" key="8">
    <source>
        <dbReference type="ARBA" id="ARBA00022840"/>
    </source>
</evidence>
<feature type="active site" description="Proton acceptor" evidence="12">
    <location>
        <position position="252"/>
    </location>
</feature>
<comment type="function">
    <text evidence="12">Catalyzes the phosphorylation of ribose at O-5 in a reaction requiring ATP and magnesium. The resulting D-ribose-5-phosphate can then be used either for sythesis of nucleotides, histidine, and tryptophan, or as a component of the pentose phosphate pathway.</text>
</comment>
<feature type="binding site" evidence="12">
    <location>
        <begin position="12"/>
        <end position="14"/>
    </location>
    <ligand>
        <name>substrate</name>
    </ligand>
</feature>
<evidence type="ECO:0000256" key="3">
    <source>
        <dbReference type="ARBA" id="ARBA00016943"/>
    </source>
</evidence>
<keyword evidence="5 12" id="KW-0479">Metal-binding</keyword>
<name>A0ABT2UA38_9BACL</name>
<dbReference type="Proteomes" id="UP001652445">
    <property type="component" value="Unassembled WGS sequence"/>
</dbReference>
<dbReference type="Pfam" id="PF00294">
    <property type="entry name" value="PfkB"/>
    <property type="match status" value="1"/>
</dbReference>
<keyword evidence="11 12" id="KW-0119">Carbohydrate metabolism</keyword>
<evidence type="ECO:0000256" key="4">
    <source>
        <dbReference type="ARBA" id="ARBA00022679"/>
    </source>
</evidence>
<evidence type="ECO:0000256" key="10">
    <source>
        <dbReference type="ARBA" id="ARBA00022958"/>
    </source>
</evidence>
<keyword evidence="7 12" id="KW-0418">Kinase</keyword>
<dbReference type="NCBIfam" id="TIGR02152">
    <property type="entry name" value="D_ribokin_bact"/>
    <property type="match status" value="1"/>
</dbReference>
<dbReference type="PANTHER" id="PTHR10584">
    <property type="entry name" value="SUGAR KINASE"/>
    <property type="match status" value="1"/>
</dbReference>
<dbReference type="PRINTS" id="PR00990">
    <property type="entry name" value="RIBOKINASE"/>
</dbReference>
<evidence type="ECO:0000256" key="1">
    <source>
        <dbReference type="ARBA" id="ARBA00005380"/>
    </source>
</evidence>
<keyword evidence="10 12" id="KW-0630">Potassium</keyword>
<feature type="binding site" evidence="12">
    <location>
        <position position="285"/>
    </location>
    <ligand>
        <name>K(+)</name>
        <dbReference type="ChEBI" id="CHEBI:29103"/>
    </ligand>
</feature>
<protein>
    <recommendedName>
        <fullName evidence="3 12">Ribokinase</fullName>
        <shortName evidence="12">RK</shortName>
        <ecNumber evidence="2 12">2.7.1.15</ecNumber>
    </recommendedName>
</protein>
<evidence type="ECO:0000313" key="14">
    <source>
        <dbReference type="EMBL" id="MCU6791046.1"/>
    </source>
</evidence>
<dbReference type="CDD" id="cd01174">
    <property type="entry name" value="ribokinase"/>
    <property type="match status" value="1"/>
</dbReference>
<evidence type="ECO:0000256" key="5">
    <source>
        <dbReference type="ARBA" id="ARBA00022723"/>
    </source>
</evidence>
<organism evidence="14 15">
    <name type="scientific">Paenibacillus baimaensis</name>
    <dbReference type="NCBI Taxonomy" id="2982185"/>
    <lineage>
        <taxon>Bacteria</taxon>
        <taxon>Bacillati</taxon>
        <taxon>Bacillota</taxon>
        <taxon>Bacilli</taxon>
        <taxon>Bacillales</taxon>
        <taxon>Paenibacillaceae</taxon>
        <taxon>Paenibacillus</taxon>
    </lineage>
</organism>
<comment type="similarity">
    <text evidence="12">Belongs to the carbohydrate kinase PfkB family. Ribokinase subfamily.</text>
</comment>
<dbReference type="RefSeq" id="WP_262682609.1">
    <property type="nucleotide sequence ID" value="NZ_JAOQIO010000007.1"/>
</dbReference>
<feature type="binding site" evidence="12">
    <location>
        <begin position="251"/>
        <end position="252"/>
    </location>
    <ligand>
        <name>ATP</name>
        <dbReference type="ChEBI" id="CHEBI:30616"/>
    </ligand>
</feature>
<feature type="binding site" evidence="12">
    <location>
        <begin position="220"/>
        <end position="225"/>
    </location>
    <ligand>
        <name>ATP</name>
        <dbReference type="ChEBI" id="CHEBI:30616"/>
    </ligand>
</feature>
<proteinExistence type="inferred from homology"/>
<feature type="binding site" evidence="12">
    <location>
        <position position="291"/>
    </location>
    <ligand>
        <name>K(+)</name>
        <dbReference type="ChEBI" id="CHEBI:29103"/>
    </ligand>
</feature>
<feature type="binding site" evidence="12">
    <location>
        <position position="140"/>
    </location>
    <ligand>
        <name>substrate</name>
    </ligand>
</feature>
<dbReference type="HAMAP" id="MF_01987">
    <property type="entry name" value="Ribokinase"/>
    <property type="match status" value="1"/>
</dbReference>
<feature type="binding site" evidence="12">
    <location>
        <position position="282"/>
    </location>
    <ligand>
        <name>K(+)</name>
        <dbReference type="ChEBI" id="CHEBI:29103"/>
    </ligand>
</feature>
<comment type="activity regulation">
    <text evidence="12">Activated by a monovalent cation that binds near, but not in, the active site. The most likely occupant of the site in vivo is potassium. Ion binding induces a conformational change that may alter substrate affinity.</text>
</comment>
<dbReference type="InterPro" id="IPR029056">
    <property type="entry name" value="Ribokinase-like"/>
</dbReference>
<keyword evidence="12" id="KW-0963">Cytoplasm</keyword>
<evidence type="ECO:0000256" key="12">
    <source>
        <dbReference type="HAMAP-Rule" id="MF_01987"/>
    </source>
</evidence>
<dbReference type="EMBL" id="JAOQIO010000007">
    <property type="protein sequence ID" value="MCU6791046.1"/>
    <property type="molecule type" value="Genomic_DNA"/>
</dbReference>
<evidence type="ECO:0000256" key="7">
    <source>
        <dbReference type="ARBA" id="ARBA00022777"/>
    </source>
</evidence>
<feature type="binding site" evidence="12">
    <location>
        <position position="248"/>
    </location>
    <ligand>
        <name>K(+)</name>
        <dbReference type="ChEBI" id="CHEBI:29103"/>
    </ligand>
</feature>
<evidence type="ECO:0000313" key="15">
    <source>
        <dbReference type="Proteomes" id="UP001652445"/>
    </source>
</evidence>
<comment type="subunit">
    <text evidence="12">Homodimer.</text>
</comment>
<feature type="domain" description="Carbohydrate kinase PfkB" evidence="13">
    <location>
        <begin position="4"/>
        <end position="294"/>
    </location>
</feature>
<comment type="caution">
    <text evidence="12">Lacks conserved residue(s) required for the propagation of feature annotation.</text>
</comment>
<evidence type="ECO:0000256" key="6">
    <source>
        <dbReference type="ARBA" id="ARBA00022741"/>
    </source>
</evidence>
<evidence type="ECO:0000256" key="11">
    <source>
        <dbReference type="ARBA" id="ARBA00023277"/>
    </source>
</evidence>
<dbReference type="EC" id="2.7.1.15" evidence="2 12"/>
<dbReference type="PANTHER" id="PTHR10584:SF166">
    <property type="entry name" value="RIBOKINASE"/>
    <property type="match status" value="1"/>
</dbReference>
<reference evidence="14 15" key="1">
    <citation type="submission" date="2022-09" db="EMBL/GenBank/DDBJ databases">
        <authorList>
            <person name="Han X.L."/>
            <person name="Wang Q."/>
            <person name="Lu T."/>
        </authorList>
    </citation>
    <scope>NUCLEOTIDE SEQUENCE [LARGE SCALE GENOMIC DNA]</scope>
    <source>
        <strain evidence="14 15">WQ 127069</strain>
    </source>
</reference>
<feature type="binding site" evidence="12">
    <location>
        <position position="252"/>
    </location>
    <ligand>
        <name>substrate</name>
    </ligand>
</feature>
<comment type="cofactor">
    <cofactor evidence="12">
        <name>Mg(2+)</name>
        <dbReference type="ChEBI" id="CHEBI:18420"/>
    </cofactor>
    <text evidence="12">Requires a divalent cation, most likely magnesium in vivo, as an electrophilic catalyst to aid phosphoryl group transfer. It is the chelate of the metal and the nucleotide that is the actual substrate.</text>
</comment>
<comment type="caution">
    <text evidence="14">The sequence shown here is derived from an EMBL/GenBank/DDBJ whole genome shotgun (WGS) entry which is preliminary data.</text>
</comment>
<dbReference type="InterPro" id="IPR011611">
    <property type="entry name" value="PfkB_dom"/>
</dbReference>
<keyword evidence="6 12" id="KW-0547">Nucleotide-binding</keyword>
<evidence type="ECO:0000259" key="13">
    <source>
        <dbReference type="Pfam" id="PF00294"/>
    </source>
</evidence>
<evidence type="ECO:0000256" key="9">
    <source>
        <dbReference type="ARBA" id="ARBA00022842"/>
    </source>
</evidence>
<dbReference type="Gene3D" id="3.40.1190.20">
    <property type="match status" value="1"/>
</dbReference>
<comment type="pathway">
    <text evidence="12">Carbohydrate metabolism; D-ribose degradation; D-ribose 5-phosphate from beta-D-ribopyranose: step 2/2.</text>
</comment>
<feature type="binding site" evidence="12">
    <location>
        <position position="246"/>
    </location>
    <ligand>
        <name>K(+)</name>
        <dbReference type="ChEBI" id="CHEBI:29103"/>
    </ligand>
</feature>
<dbReference type="InterPro" id="IPR011877">
    <property type="entry name" value="Ribokinase"/>
</dbReference>